<comment type="caution">
    <text evidence="1">The sequence shown here is derived from an EMBL/GenBank/DDBJ whole genome shotgun (WGS) entry which is preliminary data.</text>
</comment>
<evidence type="ECO:0000313" key="2">
    <source>
        <dbReference type="Proteomes" id="UP001595748"/>
    </source>
</evidence>
<accession>A0ABV8A6W5</accession>
<gene>
    <name evidence="1" type="ORF">ACFOPQ_10480</name>
</gene>
<dbReference type="EMBL" id="JBHRZF010000131">
    <property type="protein sequence ID" value="MFC3861184.1"/>
    <property type="molecule type" value="Genomic_DNA"/>
</dbReference>
<reference evidence="2" key="1">
    <citation type="journal article" date="2019" name="Int. J. Syst. Evol. Microbiol.">
        <title>The Global Catalogue of Microorganisms (GCM) 10K type strain sequencing project: providing services to taxonomists for standard genome sequencing and annotation.</title>
        <authorList>
            <consortium name="The Broad Institute Genomics Platform"/>
            <consortium name="The Broad Institute Genome Sequencing Center for Infectious Disease"/>
            <person name="Wu L."/>
            <person name="Ma J."/>
        </authorList>
    </citation>
    <scope>NUCLEOTIDE SEQUENCE [LARGE SCALE GENOMIC DNA]</scope>
    <source>
        <strain evidence="2">CCTCC AB 2013263</strain>
    </source>
</reference>
<sequence length="183" mass="21347">MTAWQAFSYQGSTYDLSHLDSFDHVFVQAATAEKPERRYKVRIHFGHHCFTESPKLGDDPALRYPEPRHDQRTFDFVRWELSQQLPVIITALMERQVFHTGHLNFFTIELTTYSGNTVEYEVYFEVDRDASKGLKLVVTSAFPRDPVRVQNRPARRPMKLALILHNVQVGKPIKLPPRSGRRH</sequence>
<dbReference type="Proteomes" id="UP001595748">
    <property type="component" value="Unassembled WGS sequence"/>
</dbReference>
<organism evidence="1 2">
    <name type="scientific">Deinococcus antarcticus</name>
    <dbReference type="NCBI Taxonomy" id="1298767"/>
    <lineage>
        <taxon>Bacteria</taxon>
        <taxon>Thermotogati</taxon>
        <taxon>Deinococcota</taxon>
        <taxon>Deinococci</taxon>
        <taxon>Deinococcales</taxon>
        <taxon>Deinococcaceae</taxon>
        <taxon>Deinococcus</taxon>
    </lineage>
</organism>
<protein>
    <submittedName>
        <fullName evidence="1">Uncharacterized protein</fullName>
    </submittedName>
</protein>
<dbReference type="RefSeq" id="WP_380077828.1">
    <property type="nucleotide sequence ID" value="NZ_JBHRZF010000131.1"/>
</dbReference>
<name>A0ABV8A6W5_9DEIO</name>
<evidence type="ECO:0000313" key="1">
    <source>
        <dbReference type="EMBL" id="MFC3861184.1"/>
    </source>
</evidence>
<proteinExistence type="predicted"/>
<keyword evidence="2" id="KW-1185">Reference proteome</keyword>